<protein>
    <recommendedName>
        <fullName evidence="5">NAD(P)-binding domain-containing protein</fullName>
    </recommendedName>
</protein>
<dbReference type="OrthoDB" id="430436at2759"/>
<dbReference type="PANTHER" id="PTHR14097">
    <property type="entry name" value="OXIDOREDUCTASE HTATIP2"/>
    <property type="match status" value="1"/>
</dbReference>
<evidence type="ECO:0000256" key="1">
    <source>
        <dbReference type="ARBA" id="ARBA00004450"/>
    </source>
</evidence>
<dbReference type="Proteomes" id="UP000193944">
    <property type="component" value="Unassembled WGS sequence"/>
</dbReference>
<reference evidence="3 4" key="2">
    <citation type="submission" date="2016-08" db="EMBL/GenBank/DDBJ databases">
        <title>Pervasive Adenine N6-methylation of Active Genes in Fungi.</title>
        <authorList>
            <consortium name="DOE Joint Genome Institute"/>
            <person name="Mondo S.J."/>
            <person name="Dannebaum R.O."/>
            <person name="Kuo R.C."/>
            <person name="Labutti K."/>
            <person name="Haridas S."/>
            <person name="Kuo A."/>
            <person name="Salamov A."/>
            <person name="Ahrendt S.R."/>
            <person name="Lipzen A."/>
            <person name="Sullivan W."/>
            <person name="Andreopoulos W.B."/>
            <person name="Clum A."/>
            <person name="Lindquist E."/>
            <person name="Daum C."/>
            <person name="Ramamoorthy G.K."/>
            <person name="Gryganskyi A."/>
            <person name="Culley D."/>
            <person name="Magnuson J.K."/>
            <person name="James T.Y."/>
            <person name="O'Malley M.A."/>
            <person name="Stajich J.E."/>
            <person name="Spatafora J.W."/>
            <person name="Visel A."/>
            <person name="Grigoriev I.V."/>
        </authorList>
    </citation>
    <scope>NUCLEOTIDE SEQUENCE [LARGE SCALE GENOMIC DNA]</scope>
    <source>
        <strain evidence="3 4">S4</strain>
    </source>
</reference>
<evidence type="ECO:0000313" key="3">
    <source>
        <dbReference type="EMBL" id="ORX85199.1"/>
    </source>
</evidence>
<name>A0A1Y1XHG7_9FUNG</name>
<accession>A0A1Y1XHG7</accession>
<dbReference type="Gene3D" id="3.40.50.720">
    <property type="entry name" value="NAD(P)-binding Rossmann-like Domain"/>
    <property type="match status" value="1"/>
</dbReference>
<dbReference type="GO" id="GO:0005741">
    <property type="term" value="C:mitochondrial outer membrane"/>
    <property type="evidence" value="ECO:0007669"/>
    <property type="project" value="UniProtKB-SubCell"/>
</dbReference>
<dbReference type="PANTHER" id="PTHR14097:SF7">
    <property type="entry name" value="OXIDOREDUCTASE HTATIP2"/>
    <property type="match status" value="1"/>
</dbReference>
<dbReference type="AlphaFoldDB" id="A0A1Y1XHG7"/>
<evidence type="ECO:0008006" key="5">
    <source>
        <dbReference type="Google" id="ProtNLM"/>
    </source>
</evidence>
<evidence type="ECO:0000313" key="4">
    <source>
        <dbReference type="Proteomes" id="UP000193944"/>
    </source>
</evidence>
<dbReference type="GO" id="GO:0051170">
    <property type="term" value="P:import into nucleus"/>
    <property type="evidence" value="ECO:0007669"/>
    <property type="project" value="TreeGrafter"/>
</dbReference>
<dbReference type="EMBL" id="MCFG01000039">
    <property type="protein sequence ID" value="ORX85199.1"/>
    <property type="molecule type" value="Genomic_DNA"/>
</dbReference>
<comment type="similarity">
    <text evidence="2">Belongs to the FMP52 family.</text>
</comment>
<sequence>MPSAIIIGSTGANGINAINELLRCGLFDKVTSLARNTIDYKGPNNNRLVQKIVNFEDIKNYRDEFKGHTFMFSCFGTTRQTAENSELFHKYEYDYVLNSAKLFKEENKNKKLHYVLLSTSYSNSKSPVSYFMETKKDIEEGLKKMEFSKLSILRPGLLLNHDIIKYIIEDNHHKDEKNETNITKETKTDTTKVKSDLTELELIQKVIKEINK</sequence>
<proteinExistence type="inferred from homology"/>
<evidence type="ECO:0000256" key="2">
    <source>
        <dbReference type="ARBA" id="ARBA00006617"/>
    </source>
</evidence>
<gene>
    <name evidence="3" type="ORF">BCR32DRAFT_265840</name>
</gene>
<dbReference type="SUPFAM" id="SSF51735">
    <property type="entry name" value="NAD(P)-binding Rossmann-fold domains"/>
    <property type="match status" value="1"/>
</dbReference>
<comment type="subcellular location">
    <subcellularLocation>
        <location evidence="1">Mitochondrion outer membrane</location>
        <topology evidence="1">Peripheral membrane protein</topology>
    </subcellularLocation>
</comment>
<reference evidence="3 4" key="1">
    <citation type="submission" date="2016-08" db="EMBL/GenBank/DDBJ databases">
        <title>A Parts List for Fungal Cellulosomes Revealed by Comparative Genomics.</title>
        <authorList>
            <consortium name="DOE Joint Genome Institute"/>
            <person name="Haitjema C.H."/>
            <person name="Gilmore S.P."/>
            <person name="Henske J.K."/>
            <person name="Solomon K.V."/>
            <person name="De Groot R."/>
            <person name="Kuo A."/>
            <person name="Mondo S.J."/>
            <person name="Salamov A.A."/>
            <person name="Labutti K."/>
            <person name="Zhao Z."/>
            <person name="Chiniquy J."/>
            <person name="Barry K."/>
            <person name="Brewer H.M."/>
            <person name="Purvine S.O."/>
            <person name="Wright A.T."/>
            <person name="Boxma B."/>
            <person name="Van Alen T."/>
            <person name="Hackstein J.H."/>
            <person name="Baker S.E."/>
            <person name="Grigoriev I.V."/>
            <person name="O'Malley M.A."/>
        </authorList>
    </citation>
    <scope>NUCLEOTIDE SEQUENCE [LARGE SCALE GENOMIC DNA]</scope>
    <source>
        <strain evidence="3 4">S4</strain>
    </source>
</reference>
<dbReference type="InterPro" id="IPR036291">
    <property type="entry name" value="NAD(P)-bd_dom_sf"/>
</dbReference>
<comment type="caution">
    <text evidence="3">The sequence shown here is derived from an EMBL/GenBank/DDBJ whole genome shotgun (WGS) entry which is preliminary data.</text>
</comment>
<organism evidence="3 4">
    <name type="scientific">Anaeromyces robustus</name>
    <dbReference type="NCBI Taxonomy" id="1754192"/>
    <lineage>
        <taxon>Eukaryota</taxon>
        <taxon>Fungi</taxon>
        <taxon>Fungi incertae sedis</taxon>
        <taxon>Chytridiomycota</taxon>
        <taxon>Chytridiomycota incertae sedis</taxon>
        <taxon>Neocallimastigomycetes</taxon>
        <taxon>Neocallimastigales</taxon>
        <taxon>Neocallimastigaceae</taxon>
        <taxon>Anaeromyces</taxon>
    </lineage>
</organism>
<dbReference type="STRING" id="1754192.A0A1Y1XHG7"/>
<keyword evidence="4" id="KW-1185">Reference proteome</keyword>